<dbReference type="Gene3D" id="2.60.40.10">
    <property type="entry name" value="Immunoglobulins"/>
    <property type="match status" value="1"/>
</dbReference>
<dbReference type="PANTHER" id="PTHR14978">
    <property type="entry name" value="BETA-CATENIN-LIKE PROTEIN 1 NUCLEAR ASSOCIATED PROTEIN"/>
    <property type="match status" value="1"/>
</dbReference>
<evidence type="ECO:0000256" key="6">
    <source>
        <dbReference type="ARBA" id="ARBA00023157"/>
    </source>
</evidence>
<dbReference type="Gene3D" id="1.25.10.10">
    <property type="entry name" value="Leucine-rich Repeat Variant"/>
    <property type="match status" value="1"/>
</dbReference>
<dbReference type="Proteomes" id="UP000694563">
    <property type="component" value="Chromosome 17"/>
</dbReference>
<comment type="subcellular location">
    <subcellularLocation>
        <location evidence="1">Nucleus</location>
    </subcellularLocation>
</comment>
<dbReference type="GO" id="GO:0005576">
    <property type="term" value="C:extracellular region"/>
    <property type="evidence" value="ECO:0007669"/>
    <property type="project" value="UniProtKB-ARBA"/>
</dbReference>
<evidence type="ECO:0000256" key="9">
    <source>
        <dbReference type="ARBA" id="ARBA00070407"/>
    </source>
</evidence>
<evidence type="ECO:0000256" key="5">
    <source>
        <dbReference type="ARBA" id="ARBA00023054"/>
    </source>
</evidence>
<dbReference type="InterPro" id="IPR013106">
    <property type="entry name" value="Ig_V-set"/>
</dbReference>
<evidence type="ECO:0000256" key="7">
    <source>
        <dbReference type="ARBA" id="ARBA00023242"/>
    </source>
</evidence>
<dbReference type="InterPro" id="IPR039678">
    <property type="entry name" value="CTNNBL1"/>
</dbReference>
<dbReference type="GO" id="GO:0005681">
    <property type="term" value="C:spliceosomal complex"/>
    <property type="evidence" value="ECO:0007669"/>
    <property type="project" value="TreeGrafter"/>
</dbReference>
<dbReference type="InterPro" id="IPR013180">
    <property type="entry name" value="CTNNBL1_N"/>
</dbReference>
<evidence type="ECO:0000256" key="8">
    <source>
        <dbReference type="ARBA" id="ARBA00023319"/>
    </source>
</evidence>
<dbReference type="InterPro" id="IPR016024">
    <property type="entry name" value="ARM-type_fold"/>
</dbReference>
<dbReference type="PROSITE" id="PS50835">
    <property type="entry name" value="IG_LIKE"/>
    <property type="match status" value="1"/>
</dbReference>
<evidence type="ECO:0000313" key="13">
    <source>
        <dbReference type="Proteomes" id="UP000694563"/>
    </source>
</evidence>
<dbReference type="InterPro" id="IPR007110">
    <property type="entry name" value="Ig-like_dom"/>
</dbReference>
<keyword evidence="4" id="KW-0677">Repeat</keyword>
<evidence type="ECO:0000259" key="11">
    <source>
        <dbReference type="PROSITE" id="PS50835"/>
    </source>
</evidence>
<reference evidence="12" key="1">
    <citation type="submission" date="2020-10" db="EMBL/GenBank/DDBJ databases">
        <title>Catharus ustulatus (Swainson's thrush) genome, bCatUst1, primary haplotype v2.</title>
        <authorList>
            <person name="Delmore K."/>
            <person name="Vafadar M."/>
            <person name="Formenti G."/>
            <person name="Chow W."/>
            <person name="Pelan S."/>
            <person name="Howe K."/>
            <person name="Rhie A."/>
            <person name="Mountcastle J."/>
            <person name="Haase B."/>
            <person name="Fedrigo O."/>
            <person name="Jarvis E.D."/>
        </authorList>
    </citation>
    <scope>NUCLEOTIDE SEQUENCE [LARGE SCALE GENOMIC DNA]</scope>
</reference>
<dbReference type="InterPro" id="IPR011989">
    <property type="entry name" value="ARM-like"/>
</dbReference>
<name>A0A8C3U575_CATUS</name>
<keyword evidence="3" id="KW-0732">Signal</keyword>
<dbReference type="FunFam" id="2.60.40.10:FF:000735">
    <property type="entry name" value="V-set and transmembrane domain containing 2 like"/>
    <property type="match status" value="1"/>
</dbReference>
<dbReference type="SUPFAM" id="SSF48371">
    <property type="entry name" value="ARM repeat"/>
    <property type="match status" value="1"/>
</dbReference>
<keyword evidence="6" id="KW-1015">Disulfide bond</keyword>
<keyword evidence="2" id="KW-0597">Phosphoprotein</keyword>
<dbReference type="SUPFAM" id="SSF48726">
    <property type="entry name" value="Immunoglobulin"/>
    <property type="match status" value="1"/>
</dbReference>
<dbReference type="SMART" id="SM00409">
    <property type="entry name" value="IG"/>
    <property type="match status" value="1"/>
</dbReference>
<feature type="compositionally biased region" description="Basic and acidic residues" evidence="10">
    <location>
        <begin position="227"/>
        <end position="238"/>
    </location>
</feature>
<dbReference type="GO" id="GO:0043524">
    <property type="term" value="P:negative regulation of neuron apoptotic process"/>
    <property type="evidence" value="ECO:0007669"/>
    <property type="project" value="UniProtKB-ARBA"/>
</dbReference>
<gene>
    <name evidence="12" type="primary">CTNNBL1</name>
</gene>
<evidence type="ECO:0000256" key="3">
    <source>
        <dbReference type="ARBA" id="ARBA00022729"/>
    </source>
</evidence>
<keyword evidence="5" id="KW-0175">Coiled coil</keyword>
<accession>A0A8C3U575</accession>
<dbReference type="AlphaFoldDB" id="A0A8C3U575"/>
<feature type="region of interest" description="Disordered" evidence="10">
    <location>
        <begin position="46"/>
        <end position="83"/>
    </location>
</feature>
<dbReference type="PANTHER" id="PTHR14978:SF0">
    <property type="entry name" value="BETA-CATENIN-LIKE PROTEIN 1"/>
    <property type="match status" value="1"/>
</dbReference>
<evidence type="ECO:0000256" key="4">
    <source>
        <dbReference type="ARBA" id="ARBA00022737"/>
    </source>
</evidence>
<reference evidence="12" key="3">
    <citation type="submission" date="2025-09" db="UniProtKB">
        <authorList>
            <consortium name="Ensembl"/>
        </authorList>
    </citation>
    <scope>IDENTIFICATION</scope>
</reference>
<dbReference type="SMART" id="SM01156">
    <property type="entry name" value="DUF1716"/>
    <property type="match status" value="1"/>
</dbReference>
<feature type="region of interest" description="Disordered" evidence="10">
    <location>
        <begin position="876"/>
        <end position="905"/>
    </location>
</feature>
<organism evidence="12 13">
    <name type="scientific">Catharus ustulatus</name>
    <name type="common">Russet-backed thrush</name>
    <name type="synonym">Hylocichla ustulatus</name>
    <dbReference type="NCBI Taxonomy" id="91951"/>
    <lineage>
        <taxon>Eukaryota</taxon>
        <taxon>Metazoa</taxon>
        <taxon>Chordata</taxon>
        <taxon>Craniata</taxon>
        <taxon>Vertebrata</taxon>
        <taxon>Euteleostomi</taxon>
        <taxon>Archelosauria</taxon>
        <taxon>Archosauria</taxon>
        <taxon>Dinosauria</taxon>
        <taxon>Saurischia</taxon>
        <taxon>Theropoda</taxon>
        <taxon>Coelurosauria</taxon>
        <taxon>Aves</taxon>
        <taxon>Neognathae</taxon>
        <taxon>Neoaves</taxon>
        <taxon>Telluraves</taxon>
        <taxon>Australaves</taxon>
        <taxon>Passeriformes</taxon>
        <taxon>Turdidae</taxon>
        <taxon>Catharus</taxon>
    </lineage>
</organism>
<dbReference type="Ensembl" id="ENSCUST00005008435.1">
    <property type="protein sequence ID" value="ENSCUSP00005008092.1"/>
    <property type="gene ID" value="ENSCUSG00005005034.1"/>
</dbReference>
<dbReference type="FunFam" id="1.25.10.10:FF:000091">
    <property type="entry name" value="Catenin, beta like 1"/>
    <property type="match status" value="1"/>
</dbReference>
<dbReference type="Pfam" id="PF08216">
    <property type="entry name" value="CTNNBL"/>
    <property type="match status" value="1"/>
</dbReference>
<keyword evidence="13" id="KW-1185">Reference proteome</keyword>
<sequence length="905" mass="101032">MTPGINRSVLSINAGSSRLHSRARGAFVEGYGKCVTRKRWFQRGSAGGRFSPGYSSTRGTAGTGPRFARGTGRSGQGEPSCHRGCAGSRTLPALYHVGPGDSRHTPSPAPAAPAGLALWGGGCPAPPTPLRDIPRCLTAVWHLPPSISGTAPLASLSGSVAPRHPACAACLTASVARPRWFATGSRWRGPVGAMDVGELLSYQPNRGTKRPRDEEEEEIKARRKQASAREHGRHREEESAALDETEDEKKKLLQIIERDGEEEDEEEEPLDESSVKKMILTFEKRSYKNQELRIKFPDNPEKFMESELDLNDIIQEMHVIATMPGLYHLLVELNAVQSLLGLLGHDNTDVSIAVVDLLQELTDIDTLHESEEGAEVLIDALVEGQVVALLVQNLERLDESVKEEADGVHNTLGIVENMAEFRPEMCTEAAQQGLMQWLLKRLKAKMPFDANKLYCSEVLAILLQNNDDNRELLGELDGIDVLLQQLSVFKRHNPSTAEEQEMMENLFDSLCSCLMLSSNRDRFLKGEGLQLMNLMLREKKISRSSALKVLDHAMIGPEGTDNCHKFVDILGLRTIFPLFMKSPKKIKKVGTTEKEHEEHVCSILASLLRNLRGQQRTRLLNKFTENDSEKVDRLMELYFKYLDAMQAADKKIDGEKHDMVRRGEIIDDDMEDEFYLRRLDAGLFVLQLICYIMAEICNANVPQIRQRVHQILNMRGSSIKIVRHILKAALFTEIPHDMTAQAGEDVEMACSFRGSGSPSYSLEIQWWYVRNHKDWTDKQTWASSQLKSSPPEEPAKEATKISVVKVVGSNISHKLRLSRVKLEDEGTYECRVIDSSDGKARHHKVKAYLRVEAAGGPGHPQDTELREAPLAELAVPGSAHAHHHHHHHKAGKELKKRSADTSCVL</sequence>
<evidence type="ECO:0000313" key="12">
    <source>
        <dbReference type="Ensembl" id="ENSCUSP00005008092.1"/>
    </source>
</evidence>
<dbReference type="InterPro" id="IPR003599">
    <property type="entry name" value="Ig_sub"/>
</dbReference>
<dbReference type="Pfam" id="PF07686">
    <property type="entry name" value="V-set"/>
    <property type="match status" value="1"/>
</dbReference>
<keyword evidence="8" id="KW-0393">Immunoglobulin domain</keyword>
<evidence type="ECO:0000256" key="10">
    <source>
        <dbReference type="SAM" id="MobiDB-lite"/>
    </source>
</evidence>
<protein>
    <recommendedName>
        <fullName evidence="9">V-set and transmembrane domain-containing protein 2-like protein</fullName>
    </recommendedName>
</protein>
<feature type="region of interest" description="Disordered" evidence="10">
    <location>
        <begin position="199"/>
        <end position="249"/>
    </location>
</feature>
<feature type="compositionally biased region" description="Basic residues" evidence="10">
    <location>
        <begin position="880"/>
        <end position="890"/>
    </location>
</feature>
<reference evidence="12" key="2">
    <citation type="submission" date="2025-08" db="UniProtKB">
        <authorList>
            <consortium name="Ensembl"/>
        </authorList>
    </citation>
    <scope>IDENTIFICATION</scope>
</reference>
<proteinExistence type="predicted"/>
<dbReference type="InterPro" id="IPR036179">
    <property type="entry name" value="Ig-like_dom_sf"/>
</dbReference>
<dbReference type="InterPro" id="IPR013783">
    <property type="entry name" value="Ig-like_fold"/>
</dbReference>
<evidence type="ECO:0000256" key="2">
    <source>
        <dbReference type="ARBA" id="ARBA00022553"/>
    </source>
</evidence>
<keyword evidence="7" id="KW-0539">Nucleus</keyword>
<feature type="domain" description="Ig-like" evidence="11">
    <location>
        <begin position="729"/>
        <end position="846"/>
    </location>
</feature>
<evidence type="ECO:0000256" key="1">
    <source>
        <dbReference type="ARBA" id="ARBA00004123"/>
    </source>
</evidence>